<dbReference type="RefSeq" id="WP_270153088.1">
    <property type="nucleotide sequence ID" value="NZ_JAPNNL010000006.1"/>
</dbReference>
<dbReference type="InterPro" id="IPR002347">
    <property type="entry name" value="SDR_fam"/>
</dbReference>
<dbReference type="SUPFAM" id="SSF51735">
    <property type="entry name" value="NAD(P)-binding Rossmann-fold domains"/>
    <property type="match status" value="1"/>
</dbReference>
<organism evidence="1 2">
    <name type="scientific">Nonomuraea corallina</name>
    <dbReference type="NCBI Taxonomy" id="2989783"/>
    <lineage>
        <taxon>Bacteria</taxon>
        <taxon>Bacillati</taxon>
        <taxon>Actinomycetota</taxon>
        <taxon>Actinomycetes</taxon>
        <taxon>Streptosporangiales</taxon>
        <taxon>Streptosporangiaceae</taxon>
        <taxon>Nonomuraea</taxon>
    </lineage>
</organism>
<accession>A0ABT4S540</accession>
<comment type="caution">
    <text evidence="1">The sequence shown here is derived from an EMBL/GenBank/DDBJ whole genome shotgun (WGS) entry which is preliminary data.</text>
</comment>
<dbReference type="Proteomes" id="UP001144036">
    <property type="component" value="Unassembled WGS sequence"/>
</dbReference>
<dbReference type="InterPro" id="IPR036291">
    <property type="entry name" value="NAD(P)-bd_dom_sf"/>
</dbReference>
<dbReference type="Gene3D" id="3.40.50.720">
    <property type="entry name" value="NAD(P)-binding Rossmann-like Domain"/>
    <property type="match status" value="1"/>
</dbReference>
<proteinExistence type="predicted"/>
<evidence type="ECO:0000313" key="1">
    <source>
        <dbReference type="EMBL" id="MDA0632312.1"/>
    </source>
</evidence>
<dbReference type="Pfam" id="PF00106">
    <property type="entry name" value="adh_short"/>
    <property type="match status" value="1"/>
</dbReference>
<gene>
    <name evidence="1" type="ORF">OUY22_02715</name>
</gene>
<protein>
    <submittedName>
        <fullName evidence="1">SDR family NAD(P)-dependent oxidoreductase</fullName>
    </submittedName>
</protein>
<keyword evidence="2" id="KW-1185">Reference proteome</keyword>
<sequence>MRGKIVLATGGSSGIGYATARAFTATGATVMITGRDEGRLAASGPSGFVAGHDLVVDGAASA</sequence>
<reference evidence="1" key="1">
    <citation type="submission" date="2022-11" db="EMBL/GenBank/DDBJ databases">
        <title>Nonomuraea corallina sp. nov., a new species of the genus Nonomuraea isolated from sea side sediment in Thai sea.</title>
        <authorList>
            <person name="Ngamcharungchit C."/>
            <person name="Matsumoto A."/>
            <person name="Suriyachadkun C."/>
            <person name="Panbangred W."/>
            <person name="Inahashi Y."/>
            <person name="Intra B."/>
        </authorList>
    </citation>
    <scope>NUCLEOTIDE SEQUENCE</scope>
    <source>
        <strain evidence="1">MCN248</strain>
    </source>
</reference>
<evidence type="ECO:0000313" key="2">
    <source>
        <dbReference type="Proteomes" id="UP001144036"/>
    </source>
</evidence>
<dbReference type="EMBL" id="JAPNNL010000006">
    <property type="protein sequence ID" value="MDA0632312.1"/>
    <property type="molecule type" value="Genomic_DNA"/>
</dbReference>
<name>A0ABT4S540_9ACTN</name>